<proteinExistence type="predicted"/>
<dbReference type="RefSeq" id="WP_091210871.1">
    <property type="nucleotide sequence ID" value="NZ_FOCL01000003.1"/>
</dbReference>
<name>A0A1H8HM63_9SPHI</name>
<protein>
    <submittedName>
        <fullName evidence="1">Uncharacterized protein</fullName>
    </submittedName>
</protein>
<keyword evidence="2" id="KW-1185">Reference proteome</keyword>
<dbReference type="AlphaFoldDB" id="A0A1H8HM63"/>
<evidence type="ECO:0000313" key="2">
    <source>
        <dbReference type="Proteomes" id="UP000198942"/>
    </source>
</evidence>
<organism evidence="1 2">
    <name type="scientific">Mucilaginibacter gossypiicola</name>
    <dbReference type="NCBI Taxonomy" id="551995"/>
    <lineage>
        <taxon>Bacteria</taxon>
        <taxon>Pseudomonadati</taxon>
        <taxon>Bacteroidota</taxon>
        <taxon>Sphingobacteriia</taxon>
        <taxon>Sphingobacteriales</taxon>
        <taxon>Sphingobacteriaceae</taxon>
        <taxon>Mucilaginibacter</taxon>
    </lineage>
</organism>
<accession>A0A1H8HM63</accession>
<gene>
    <name evidence="1" type="ORF">SAMN05192574_103560</name>
</gene>
<dbReference type="OrthoDB" id="1442826at2"/>
<dbReference type="STRING" id="551995.SAMN05192574_103560"/>
<dbReference type="EMBL" id="FOCL01000003">
    <property type="protein sequence ID" value="SEN57259.1"/>
    <property type="molecule type" value="Genomic_DNA"/>
</dbReference>
<dbReference type="Proteomes" id="UP000198942">
    <property type="component" value="Unassembled WGS sequence"/>
</dbReference>
<evidence type="ECO:0000313" key="1">
    <source>
        <dbReference type="EMBL" id="SEN57259.1"/>
    </source>
</evidence>
<reference evidence="2" key="1">
    <citation type="submission" date="2016-10" db="EMBL/GenBank/DDBJ databases">
        <authorList>
            <person name="Varghese N."/>
            <person name="Submissions S."/>
        </authorList>
    </citation>
    <scope>NUCLEOTIDE SEQUENCE [LARGE SCALE GENOMIC DNA]</scope>
    <source>
        <strain evidence="2">Gh-48</strain>
    </source>
</reference>
<sequence>MAKVSIKVRGYGKQVPPDKSFVIIWFLEKGGSELTAISFYKFYQSRKWCNNHGKTISDWKMRAWDWLWSKPF</sequence>